<evidence type="ECO:0000256" key="8">
    <source>
        <dbReference type="SAM" id="Phobius"/>
    </source>
</evidence>
<reference evidence="10" key="2">
    <citation type="submission" date="2023-06" db="EMBL/GenBank/DDBJ databases">
        <authorList>
            <person name="Ma L."/>
            <person name="Liu K.-W."/>
            <person name="Li Z."/>
            <person name="Hsiao Y.-Y."/>
            <person name="Qi Y."/>
            <person name="Fu T."/>
            <person name="Tang G."/>
            <person name="Zhang D."/>
            <person name="Sun W.-H."/>
            <person name="Liu D.-K."/>
            <person name="Li Y."/>
            <person name="Chen G.-Z."/>
            <person name="Liu X.-D."/>
            <person name="Liao X.-Y."/>
            <person name="Jiang Y.-T."/>
            <person name="Yu X."/>
            <person name="Hao Y."/>
            <person name="Huang J."/>
            <person name="Zhao X.-W."/>
            <person name="Ke S."/>
            <person name="Chen Y.-Y."/>
            <person name="Wu W.-L."/>
            <person name="Hsu J.-L."/>
            <person name="Lin Y.-F."/>
            <person name="Huang M.-D."/>
            <person name="Li C.-Y."/>
            <person name="Huang L."/>
            <person name="Wang Z.-W."/>
            <person name="Zhao X."/>
            <person name="Zhong W.-Y."/>
            <person name="Peng D.-H."/>
            <person name="Ahmad S."/>
            <person name="Lan S."/>
            <person name="Zhang J.-S."/>
            <person name="Tsai W.-C."/>
            <person name="Van De Peer Y."/>
            <person name="Liu Z.-J."/>
        </authorList>
    </citation>
    <scope>NUCLEOTIDE SEQUENCE</scope>
    <source>
        <strain evidence="10">CP</strain>
        <tissue evidence="10">Leaves</tissue>
    </source>
</reference>
<evidence type="ECO:0000256" key="3">
    <source>
        <dbReference type="ARBA" id="ARBA00009444"/>
    </source>
</evidence>
<dbReference type="PANTHER" id="PTHR31568:SF122">
    <property type="entry name" value="PROTEIN CYSTEINE-RICH TRANSMEMBRANE MODULE 9"/>
    <property type="match status" value="1"/>
</dbReference>
<evidence type="ECO:0000259" key="9">
    <source>
        <dbReference type="Pfam" id="PF02544"/>
    </source>
</evidence>
<dbReference type="InterPro" id="IPR001104">
    <property type="entry name" value="3-oxo-5_a-steroid_4-DH_C"/>
</dbReference>
<proteinExistence type="inferred from homology"/>
<sequence length="307" mass="34352">MDGREGRNLMVGVKGLDSDNDEWWTTSLHATGMTGATEATLQIFPRGRQRVTGAHDGLRDGLIGRDGCNGRDFSNGHEEDDGAEQWRNEDDDNAKKTTARITHNRNEDDDNTKNGRKYGTHITSHHLHSKSLLCLRRPFPLSVAALAFSFNLLNTYVQIRWVSHFANYDHLPWWLILARLAVFAAGMVVNVWSDLVLVGLFEWFQRKTFFVRANMSQYEQQAAPASAYPPPGQSYPAEGYPQQAYVAPPPAGYPMKDGEAYPQQAAPVETKSRGDGFWKGCRLKTMTGRPINNDVSLRDSCNAFTSA</sequence>
<dbReference type="AlphaFoldDB" id="A0AAV9FMT0"/>
<feature type="transmembrane region" description="Helical" evidence="8">
    <location>
        <begin position="139"/>
        <end position="159"/>
    </location>
</feature>
<organism evidence="10 11">
    <name type="scientific">Acorus calamus</name>
    <name type="common">Sweet flag</name>
    <dbReference type="NCBI Taxonomy" id="4465"/>
    <lineage>
        <taxon>Eukaryota</taxon>
        <taxon>Viridiplantae</taxon>
        <taxon>Streptophyta</taxon>
        <taxon>Embryophyta</taxon>
        <taxon>Tracheophyta</taxon>
        <taxon>Spermatophyta</taxon>
        <taxon>Magnoliopsida</taxon>
        <taxon>Liliopsida</taxon>
        <taxon>Acoraceae</taxon>
        <taxon>Acorus</taxon>
    </lineage>
</organism>
<evidence type="ECO:0000256" key="4">
    <source>
        <dbReference type="ARBA" id="ARBA00022692"/>
    </source>
</evidence>
<comment type="subcellular location">
    <subcellularLocation>
        <location evidence="1">Membrane</location>
        <topology evidence="1">Multi-pass membrane protein</topology>
    </subcellularLocation>
    <subcellularLocation>
        <location evidence="2">Membrane</location>
        <topology evidence="2">Single-pass membrane protein</topology>
    </subcellularLocation>
</comment>
<reference evidence="10" key="1">
    <citation type="journal article" date="2023" name="Nat. Commun.">
        <title>Diploid and tetraploid genomes of Acorus and the evolution of monocots.</title>
        <authorList>
            <person name="Ma L."/>
            <person name="Liu K.W."/>
            <person name="Li Z."/>
            <person name="Hsiao Y.Y."/>
            <person name="Qi Y."/>
            <person name="Fu T."/>
            <person name="Tang G.D."/>
            <person name="Zhang D."/>
            <person name="Sun W.H."/>
            <person name="Liu D.K."/>
            <person name="Li Y."/>
            <person name="Chen G.Z."/>
            <person name="Liu X.D."/>
            <person name="Liao X.Y."/>
            <person name="Jiang Y.T."/>
            <person name="Yu X."/>
            <person name="Hao Y."/>
            <person name="Huang J."/>
            <person name="Zhao X.W."/>
            <person name="Ke S."/>
            <person name="Chen Y.Y."/>
            <person name="Wu W.L."/>
            <person name="Hsu J.L."/>
            <person name="Lin Y.F."/>
            <person name="Huang M.D."/>
            <person name="Li C.Y."/>
            <person name="Huang L."/>
            <person name="Wang Z.W."/>
            <person name="Zhao X."/>
            <person name="Zhong W.Y."/>
            <person name="Peng D.H."/>
            <person name="Ahmad S."/>
            <person name="Lan S."/>
            <person name="Zhang J.S."/>
            <person name="Tsai W.C."/>
            <person name="Van de Peer Y."/>
            <person name="Liu Z.J."/>
        </authorList>
    </citation>
    <scope>NUCLEOTIDE SEQUENCE</scope>
    <source>
        <strain evidence="10">CP</strain>
    </source>
</reference>
<dbReference type="EMBL" id="JAUJYO010000001">
    <property type="protein sequence ID" value="KAK1326283.1"/>
    <property type="molecule type" value="Genomic_DNA"/>
</dbReference>
<dbReference type="InterPro" id="IPR044850">
    <property type="entry name" value="WIH1-like"/>
</dbReference>
<evidence type="ECO:0000313" key="10">
    <source>
        <dbReference type="EMBL" id="KAK1326283.1"/>
    </source>
</evidence>
<dbReference type="Pfam" id="PF02544">
    <property type="entry name" value="Steroid_dh"/>
    <property type="match status" value="1"/>
</dbReference>
<evidence type="ECO:0000313" key="11">
    <source>
        <dbReference type="Proteomes" id="UP001180020"/>
    </source>
</evidence>
<dbReference type="GO" id="GO:0006629">
    <property type="term" value="P:lipid metabolic process"/>
    <property type="evidence" value="ECO:0007669"/>
    <property type="project" value="InterPro"/>
</dbReference>
<dbReference type="PANTHER" id="PTHR31568">
    <property type="entry name" value="RCG49325, ISOFORM CRA_A"/>
    <property type="match status" value="1"/>
</dbReference>
<dbReference type="GO" id="GO:0016627">
    <property type="term" value="F:oxidoreductase activity, acting on the CH-CH group of donors"/>
    <property type="evidence" value="ECO:0007669"/>
    <property type="project" value="InterPro"/>
</dbReference>
<comment type="caution">
    <text evidence="10">The sequence shown here is derived from an EMBL/GenBank/DDBJ whole genome shotgun (WGS) entry which is preliminary data.</text>
</comment>
<accession>A0AAV9FMT0</accession>
<protein>
    <submittedName>
        <fullName evidence="10">Steroid 5-alpha-reductase DET2</fullName>
    </submittedName>
</protein>
<keyword evidence="11" id="KW-1185">Reference proteome</keyword>
<evidence type="ECO:0000256" key="2">
    <source>
        <dbReference type="ARBA" id="ARBA00004167"/>
    </source>
</evidence>
<dbReference type="Proteomes" id="UP001180020">
    <property type="component" value="Unassembled WGS sequence"/>
</dbReference>
<evidence type="ECO:0000256" key="7">
    <source>
        <dbReference type="SAM" id="MobiDB-lite"/>
    </source>
</evidence>
<keyword evidence="4 8" id="KW-0812">Transmembrane</keyword>
<comment type="similarity">
    <text evidence="3">Belongs to the CYSTM1 family.</text>
</comment>
<keyword evidence="5 8" id="KW-1133">Transmembrane helix</keyword>
<name>A0AAV9FMT0_ACOCL</name>
<dbReference type="GO" id="GO:0005886">
    <property type="term" value="C:plasma membrane"/>
    <property type="evidence" value="ECO:0007669"/>
    <property type="project" value="InterPro"/>
</dbReference>
<evidence type="ECO:0000256" key="5">
    <source>
        <dbReference type="ARBA" id="ARBA00022989"/>
    </source>
</evidence>
<keyword evidence="6 8" id="KW-0472">Membrane</keyword>
<feature type="domain" description="3-oxo-5-alpha-steroid 4-dehydrogenase C-terminal" evidence="9">
    <location>
        <begin position="138"/>
        <end position="200"/>
    </location>
</feature>
<feature type="transmembrane region" description="Helical" evidence="8">
    <location>
        <begin position="171"/>
        <end position="204"/>
    </location>
</feature>
<gene>
    <name evidence="10" type="primary">DET2</name>
    <name evidence="10" type="ORF">QJS10_CPA01g00632</name>
</gene>
<evidence type="ECO:0000256" key="1">
    <source>
        <dbReference type="ARBA" id="ARBA00004141"/>
    </source>
</evidence>
<evidence type="ECO:0000256" key="6">
    <source>
        <dbReference type="ARBA" id="ARBA00023136"/>
    </source>
</evidence>
<feature type="region of interest" description="Disordered" evidence="7">
    <location>
        <begin position="69"/>
        <end position="117"/>
    </location>
</feature>